<evidence type="ECO:0000313" key="2">
    <source>
        <dbReference type="Ensembl" id="ENSSMAP00000050887.1"/>
    </source>
</evidence>
<evidence type="ECO:0000256" key="1">
    <source>
        <dbReference type="SAM" id="Phobius"/>
    </source>
</evidence>
<accession>A0A8D3CUC9</accession>
<reference evidence="2" key="2">
    <citation type="submission" date="2025-08" db="UniProtKB">
        <authorList>
            <consortium name="Ensembl"/>
        </authorList>
    </citation>
    <scope>IDENTIFICATION</scope>
</reference>
<protein>
    <submittedName>
        <fullName evidence="2">Uncharacterized protein</fullName>
    </submittedName>
</protein>
<keyword evidence="1" id="KW-0812">Transmembrane</keyword>
<dbReference type="AlphaFoldDB" id="A0A8D3CUC9"/>
<evidence type="ECO:0000313" key="3">
    <source>
        <dbReference type="Proteomes" id="UP000694558"/>
    </source>
</evidence>
<dbReference type="Proteomes" id="UP000694558">
    <property type="component" value="Chromosome 13"/>
</dbReference>
<feature type="transmembrane region" description="Helical" evidence="1">
    <location>
        <begin position="6"/>
        <end position="25"/>
    </location>
</feature>
<organism evidence="2 3">
    <name type="scientific">Scophthalmus maximus</name>
    <name type="common">Turbot</name>
    <name type="synonym">Psetta maxima</name>
    <dbReference type="NCBI Taxonomy" id="52904"/>
    <lineage>
        <taxon>Eukaryota</taxon>
        <taxon>Metazoa</taxon>
        <taxon>Chordata</taxon>
        <taxon>Craniata</taxon>
        <taxon>Vertebrata</taxon>
        <taxon>Euteleostomi</taxon>
        <taxon>Actinopterygii</taxon>
        <taxon>Neopterygii</taxon>
        <taxon>Teleostei</taxon>
        <taxon>Neoteleostei</taxon>
        <taxon>Acanthomorphata</taxon>
        <taxon>Carangaria</taxon>
        <taxon>Pleuronectiformes</taxon>
        <taxon>Pleuronectoidei</taxon>
        <taxon>Scophthalmidae</taxon>
        <taxon>Scophthalmus</taxon>
    </lineage>
</organism>
<keyword evidence="1" id="KW-1133">Transmembrane helix</keyword>
<keyword evidence="1" id="KW-0472">Membrane</keyword>
<proteinExistence type="predicted"/>
<sequence length="87" mass="9850">MKRKSVHFTQVLCIYAVTALFFLPVDYQSWSHKKQLWGYCFYGFFLFKPEFCFALKSSFCPAGCFIGGLSALTLSPCNTCIHSSLAV</sequence>
<dbReference type="Ensembl" id="ENSSMAT00000079302.1">
    <property type="protein sequence ID" value="ENSSMAP00000050887.1"/>
    <property type="gene ID" value="ENSSMAG00000037060.1"/>
</dbReference>
<name>A0A8D3CUC9_SCOMX</name>
<reference evidence="2" key="1">
    <citation type="submission" date="2023-05" db="EMBL/GenBank/DDBJ databases">
        <title>High-quality long-read genome of Scophthalmus maximus.</title>
        <authorList>
            <person name="Lien S."/>
            <person name="Martinez P."/>
        </authorList>
    </citation>
    <scope>NUCLEOTIDE SEQUENCE [LARGE SCALE GENOMIC DNA]</scope>
</reference>